<dbReference type="SMART" id="SM00642">
    <property type="entry name" value="Aamy"/>
    <property type="match status" value="1"/>
</dbReference>
<evidence type="ECO:0000256" key="1">
    <source>
        <dbReference type="ARBA" id="ARBA00004496"/>
    </source>
</evidence>
<dbReference type="Gene3D" id="2.60.40.10">
    <property type="entry name" value="Immunoglobulins"/>
    <property type="match status" value="1"/>
</dbReference>
<comment type="subcellular location">
    <subcellularLocation>
        <location evidence="1 15">Cytoplasm</location>
    </subcellularLocation>
</comment>
<dbReference type="InterPro" id="IPR013783">
    <property type="entry name" value="Ig-like_fold"/>
</dbReference>
<evidence type="ECO:0000313" key="20">
    <source>
        <dbReference type="EMBL" id="QGR20580.1"/>
    </source>
</evidence>
<dbReference type="AlphaFoldDB" id="A0A650CRX4"/>
<dbReference type="Gene3D" id="1.10.10.760">
    <property type="entry name" value="E-set domains of sugar-utilizing enzymes"/>
    <property type="match status" value="1"/>
</dbReference>
<evidence type="ECO:0000256" key="11">
    <source>
        <dbReference type="ARBA" id="ARBA00033284"/>
    </source>
</evidence>
<dbReference type="Proteomes" id="UP000426328">
    <property type="component" value="Chromosome"/>
</dbReference>
<dbReference type="UniPathway" id="UPA00299"/>
<evidence type="ECO:0000259" key="18">
    <source>
        <dbReference type="SMART" id="SM00642"/>
    </source>
</evidence>
<dbReference type="SUPFAM" id="SSF51445">
    <property type="entry name" value="(Trans)glycosidases"/>
    <property type="match status" value="1"/>
</dbReference>
<dbReference type="Pfam" id="PF00128">
    <property type="entry name" value="Alpha-amylase"/>
    <property type="match status" value="2"/>
</dbReference>
<evidence type="ECO:0000256" key="6">
    <source>
        <dbReference type="ARBA" id="ARBA00022490"/>
    </source>
</evidence>
<dbReference type="KEGG" id="aamb:D1866_00015"/>
<keyword evidence="9 14" id="KW-0326">Glycosidase</keyword>
<name>A0A650CRX4_ACIAM</name>
<feature type="active site" description="Nucleophile" evidence="15">
    <location>
        <position position="254"/>
    </location>
</feature>
<evidence type="ECO:0000256" key="8">
    <source>
        <dbReference type="ARBA" id="ARBA00023277"/>
    </source>
</evidence>
<dbReference type="EC" id="3.2.1.141" evidence="4 13"/>
<dbReference type="GeneID" id="42778072"/>
<evidence type="ECO:0000256" key="9">
    <source>
        <dbReference type="ARBA" id="ARBA00023295"/>
    </source>
</evidence>
<dbReference type="InterPro" id="IPR006047">
    <property type="entry name" value="GH13_cat_dom"/>
</dbReference>
<dbReference type="InterPro" id="IPR044901">
    <property type="entry name" value="Trehalose_TreZ_E-set_sf"/>
</dbReference>
<feature type="binding site" evidence="16">
    <location>
        <begin position="252"/>
        <end position="257"/>
    </location>
    <ligand>
        <name>substrate</name>
    </ligand>
</feature>
<feature type="binding site" evidence="16">
    <location>
        <begin position="380"/>
        <end position="385"/>
    </location>
    <ligand>
        <name>substrate</name>
    </ligand>
</feature>
<reference evidence="19 22" key="1">
    <citation type="submission" date="2019-10" db="EMBL/GenBank/DDBJ databases">
        <title>Comparative genomics of sulfur disproportionating microorganisms.</title>
        <authorList>
            <person name="Ward L.M."/>
            <person name="Bertran E."/>
            <person name="Johnston D."/>
        </authorList>
    </citation>
    <scope>NUCLEOTIDE SEQUENCE [LARGE SCALE GENOMIC DNA]</scope>
    <source>
        <strain evidence="19 22">DSM 3772</strain>
    </source>
</reference>
<feature type="binding site" evidence="16">
    <location>
        <begin position="312"/>
        <end position="316"/>
    </location>
    <ligand>
        <name>substrate</name>
    </ligand>
</feature>
<evidence type="ECO:0000256" key="12">
    <source>
        <dbReference type="ARBA" id="ARBA00034013"/>
    </source>
</evidence>
<dbReference type="InterPro" id="IPR004193">
    <property type="entry name" value="Glyco_hydro_13_N"/>
</dbReference>
<evidence type="ECO:0000256" key="10">
    <source>
        <dbReference type="ARBA" id="ARBA00032057"/>
    </source>
</evidence>
<gene>
    <name evidence="20" type="primary">treZ</name>
    <name evidence="20" type="ORF">D1866_00015</name>
    <name evidence="19" type="ORF">GFB69_04480</name>
</gene>
<keyword evidence="21" id="KW-1185">Reference proteome</keyword>
<feature type="domain" description="Glycosyl hydrolase family 13 catalytic" evidence="18">
    <location>
        <begin position="110"/>
        <end position="447"/>
    </location>
</feature>
<dbReference type="CDD" id="cd02853">
    <property type="entry name" value="E_set_MTHase_like_N"/>
    <property type="match status" value="1"/>
</dbReference>
<dbReference type="GO" id="GO:0033942">
    <property type="term" value="F:4-alpha-D-(1-&gt;4)-alpha-D-glucanotrehalose trehalohydrolase activity"/>
    <property type="evidence" value="ECO:0007669"/>
    <property type="project" value="UniProtKB-EC"/>
</dbReference>
<evidence type="ECO:0000313" key="21">
    <source>
        <dbReference type="Proteomes" id="UP000426328"/>
    </source>
</evidence>
<dbReference type="GO" id="GO:0005992">
    <property type="term" value="P:trehalose biosynthetic process"/>
    <property type="evidence" value="ECO:0007669"/>
    <property type="project" value="UniProtKB-UniRule"/>
</dbReference>
<dbReference type="RefSeq" id="WP_152940462.1">
    <property type="nucleotide sequence ID" value="NZ_CP045482.1"/>
</dbReference>
<dbReference type="InterPro" id="IPR017853">
    <property type="entry name" value="GH"/>
</dbReference>
<dbReference type="Proteomes" id="UP000474054">
    <property type="component" value="Unassembled WGS sequence"/>
</dbReference>
<evidence type="ECO:0000256" key="15">
    <source>
        <dbReference type="PIRSR" id="PIRSR006337-1"/>
    </source>
</evidence>
<evidence type="ECO:0000256" key="16">
    <source>
        <dbReference type="PIRSR" id="PIRSR006337-2"/>
    </source>
</evidence>
<dbReference type="PANTHER" id="PTHR43651">
    <property type="entry name" value="1,4-ALPHA-GLUCAN-BRANCHING ENZYME"/>
    <property type="match status" value="1"/>
</dbReference>
<dbReference type="PIRSF" id="PIRSF006337">
    <property type="entry name" value="Trehalose_TreZ"/>
    <property type="match status" value="1"/>
</dbReference>
<dbReference type="CDD" id="cd11325">
    <property type="entry name" value="AmyAc_GTHase"/>
    <property type="match status" value="1"/>
</dbReference>
<accession>A0A650CRX4</accession>
<dbReference type="PANTHER" id="PTHR43651:SF11">
    <property type="entry name" value="MALTO-OLIGOSYLTREHALOSE TREHALOHYDROLASE"/>
    <property type="match status" value="1"/>
</dbReference>
<proteinExistence type="inferred from homology"/>
<dbReference type="Gene3D" id="3.20.20.80">
    <property type="entry name" value="Glycosidases"/>
    <property type="match status" value="1"/>
</dbReference>
<sequence>MDIGANFDGKSTFFRVWAPYHKEVFLVLYKDGERKVIKMELEDEERGYFSVEVDNAKAGDMYTYMIGGKEYPDPASRFQPEGVQGKSQIVGNFSWDDDNWKGIDFPIIYELHVGAFGGDFEGVKRKMDYLKELGITAIELMPVHQFAGNRNWGYDGVLLYAVQNSYGGPQKLKELVNEAHKKGIGVILDVVYNHVGPEGNYLSVFGPYFSTRYKTPWGPIFNFDEAYSDEVRHYVVQNAVYWIKEYHIDGLRLDAVHSIFDNSPKHILEEIRDAVKEANPKALLIAESDLNDPRIILPKDKCGYCIDAQWSDDFHHSLHALLTGERDSYYADFGEITKLAKAIKDAFVYDGVYSRFRKKTHGRPVGNLPSNKFVVYAQNHDQVGNRKDGKRLISLVREKALIAPFLYILSPYIPMIFMGEEYGETNPFLFFTDFSDPEIIKGLREGRKRELGEYYYDPQDYSTFEKSKLSWKVDEKILSLYKELIRLRKELFNDFSRDVDIRIEDNKCIIIKRKEKYLVIACFGETYLDIKAKSIITTDGMPSSLPGKVNVGAGVYEEL</sequence>
<protein>
    <recommendedName>
        <fullName evidence="5 13">Malto-oligosyltrehalose trehalohydrolase</fullName>
        <shortName evidence="14">MTHase</shortName>
        <ecNumber evidence="4 13">3.2.1.141</ecNumber>
    </recommendedName>
    <alternativeName>
        <fullName evidence="11 14">4-alpha-D-((1-&gt;4)-alpha-D-glucano)trehalose trehalohydrolase</fullName>
    </alternativeName>
    <alternativeName>
        <fullName evidence="10 14">Maltooligosyl trehalose trehalohydrolase</fullName>
    </alternativeName>
</protein>
<keyword evidence="6" id="KW-0963">Cytoplasm</keyword>
<evidence type="ECO:0000256" key="4">
    <source>
        <dbReference type="ARBA" id="ARBA00012268"/>
    </source>
</evidence>
<evidence type="ECO:0000256" key="13">
    <source>
        <dbReference type="NCBIfam" id="TIGR02402"/>
    </source>
</evidence>
<dbReference type="Pfam" id="PF02922">
    <property type="entry name" value="CBM_48"/>
    <property type="match status" value="1"/>
</dbReference>
<dbReference type="GO" id="GO:0005737">
    <property type="term" value="C:cytoplasm"/>
    <property type="evidence" value="ECO:0007669"/>
    <property type="project" value="UniProtKB-SubCell"/>
</dbReference>
<dbReference type="InterPro" id="IPR014756">
    <property type="entry name" value="Ig_E-set"/>
</dbReference>
<evidence type="ECO:0000256" key="7">
    <source>
        <dbReference type="ARBA" id="ARBA00022801"/>
    </source>
</evidence>
<comment type="pathway">
    <text evidence="2 14">Glycan biosynthesis; trehalose biosynthesis.</text>
</comment>
<evidence type="ECO:0000256" key="3">
    <source>
        <dbReference type="ARBA" id="ARBA00008061"/>
    </source>
</evidence>
<feature type="site" description="Transition state stabilizer" evidence="17">
    <location>
        <position position="381"/>
    </location>
</feature>
<dbReference type="EMBL" id="CP045482">
    <property type="protein sequence ID" value="QGR20580.1"/>
    <property type="molecule type" value="Genomic_DNA"/>
</dbReference>
<evidence type="ECO:0000313" key="22">
    <source>
        <dbReference type="Proteomes" id="UP000474054"/>
    </source>
</evidence>
<evidence type="ECO:0000256" key="14">
    <source>
        <dbReference type="PIRNR" id="PIRNR006337"/>
    </source>
</evidence>
<feature type="active site" description="Proton donor" evidence="15">
    <location>
        <position position="287"/>
    </location>
</feature>
<dbReference type="InterPro" id="IPR012768">
    <property type="entry name" value="Trehalose_TreZ"/>
</dbReference>
<evidence type="ECO:0000256" key="17">
    <source>
        <dbReference type="PIRSR" id="PIRSR006337-3"/>
    </source>
</evidence>
<evidence type="ECO:0000256" key="5">
    <source>
        <dbReference type="ARBA" id="ARBA00015938"/>
    </source>
</evidence>
<reference evidence="20 21" key="2">
    <citation type="submission" date="2019-10" db="EMBL/GenBank/DDBJ databases">
        <title>Genome Sequences from Six Type Strain Members of the Archaeal Family Sulfolobaceae: Acidianus ambivalens, Acidianus infernus, Metallosphaera prunae, Stygiolobus azoricus, Sulfolobus metallicus, and Sulfurisphaera ohwakuensis.</title>
        <authorList>
            <person name="Counts J.A."/>
            <person name="Kelly R.M."/>
        </authorList>
    </citation>
    <scope>NUCLEOTIDE SEQUENCE [LARGE SCALE GENOMIC DNA]</scope>
    <source>
        <strain evidence="20 21">LEI 10</strain>
    </source>
</reference>
<comment type="similarity">
    <text evidence="3 14">Belongs to the glycosyl hydrolase 13 family.</text>
</comment>
<keyword evidence="8" id="KW-0119">Carbohydrate metabolism</keyword>
<organism evidence="20 21">
    <name type="scientific">Acidianus ambivalens</name>
    <name type="common">Desulfurolobus ambivalens</name>
    <dbReference type="NCBI Taxonomy" id="2283"/>
    <lineage>
        <taxon>Archaea</taxon>
        <taxon>Thermoproteota</taxon>
        <taxon>Thermoprotei</taxon>
        <taxon>Sulfolobales</taxon>
        <taxon>Sulfolobaceae</taxon>
        <taxon>Acidianus</taxon>
    </lineage>
</organism>
<dbReference type="NCBIfam" id="TIGR02402">
    <property type="entry name" value="trehalose_TreZ"/>
    <property type="match status" value="1"/>
</dbReference>
<dbReference type="EMBL" id="WHYS01000001">
    <property type="protein sequence ID" value="MQL55020.1"/>
    <property type="molecule type" value="Genomic_DNA"/>
</dbReference>
<evidence type="ECO:0000313" key="19">
    <source>
        <dbReference type="EMBL" id="MQL55020.1"/>
    </source>
</evidence>
<dbReference type="SUPFAM" id="SSF81296">
    <property type="entry name" value="E set domains"/>
    <property type="match status" value="1"/>
</dbReference>
<comment type="catalytic activity">
    <reaction evidence="12 14">
        <text>hydrolysis of (1-&gt;4)-alpha-D-glucosidic linkage in 4-alpha-D-[(1-&gt;4)-alpha-D-glucanosyl]n trehalose to yield trehalose and (1-&gt;4)-alpha-D-glucan.</text>
        <dbReference type="EC" id="3.2.1.141"/>
    </reaction>
</comment>
<evidence type="ECO:0000256" key="2">
    <source>
        <dbReference type="ARBA" id="ARBA00005199"/>
    </source>
</evidence>
<keyword evidence="7 14" id="KW-0378">Hydrolase</keyword>